<evidence type="ECO:0000256" key="5">
    <source>
        <dbReference type="ARBA" id="ARBA00022795"/>
    </source>
</evidence>
<keyword evidence="7" id="KW-1006">Bacterial flagellum protein export</keyword>
<dbReference type="PANTHER" id="PTHR34982:SF1">
    <property type="entry name" value="FLAGELLAR ASSEMBLY PROTEIN FLIH"/>
    <property type="match status" value="1"/>
</dbReference>
<dbReference type="GO" id="GO:0044781">
    <property type="term" value="P:bacterial-type flagellum organization"/>
    <property type="evidence" value="ECO:0007669"/>
    <property type="project" value="UniProtKB-KW"/>
</dbReference>
<sequence length="78" mass="8549">MKVYINPDDAEGLQKMKISGISNEEEACEIVSDSNISRGGCKVITDCGGVDARIETRWNEIVLAFAEHDLKTESGECQ</sequence>
<evidence type="ECO:0000256" key="4">
    <source>
        <dbReference type="ARBA" id="ARBA00022448"/>
    </source>
</evidence>
<dbReference type="InterPro" id="IPR018035">
    <property type="entry name" value="Flagellar_FliH/T3SS_HrpE"/>
</dbReference>
<keyword evidence="9" id="KW-0969">Cilium</keyword>
<keyword evidence="10" id="KW-1185">Reference proteome</keyword>
<dbReference type="Proteomes" id="UP000218542">
    <property type="component" value="Unassembled WGS sequence"/>
</dbReference>
<dbReference type="PANTHER" id="PTHR34982">
    <property type="entry name" value="YOP PROTEINS TRANSLOCATION PROTEIN L"/>
    <property type="match status" value="1"/>
</dbReference>
<evidence type="ECO:0000259" key="8">
    <source>
        <dbReference type="Pfam" id="PF02108"/>
    </source>
</evidence>
<keyword evidence="5" id="KW-1005">Bacterial flagellum biogenesis</keyword>
<evidence type="ECO:0000256" key="2">
    <source>
        <dbReference type="ARBA" id="ARBA00006602"/>
    </source>
</evidence>
<comment type="caution">
    <text evidence="9">The sequence shown here is derived from an EMBL/GenBank/DDBJ whole genome shotgun (WGS) entry which is preliminary data.</text>
</comment>
<evidence type="ECO:0000256" key="7">
    <source>
        <dbReference type="ARBA" id="ARBA00023225"/>
    </source>
</evidence>
<dbReference type="EMBL" id="BAOS01000005">
    <property type="protein sequence ID" value="GAX60046.1"/>
    <property type="molecule type" value="Genomic_DNA"/>
</dbReference>
<keyword evidence="6" id="KW-0653">Protein transport</keyword>
<reference evidence="10" key="1">
    <citation type="journal article" date="2017" name="Environ. Microbiol. Rep.">
        <title>Genetic Diversity of Marine Anaerobic Ammonium-Oxidizing Bacteria as Revealed by Genomic and Proteomic Analyses of 'Candidatus Scalindua japonica'.</title>
        <authorList>
            <person name="Oshiki M."/>
            <person name="Mizuto K."/>
            <person name="Kimura Z."/>
            <person name="Kindaichi T."/>
            <person name="Satoh H."/>
            <person name="Okabe S."/>
        </authorList>
    </citation>
    <scope>NUCLEOTIDE SEQUENCE [LARGE SCALE GENOMIC DNA]</scope>
    <source>
        <strain evidence="10">husup-a2</strain>
    </source>
</reference>
<dbReference type="RefSeq" id="WP_162532152.1">
    <property type="nucleotide sequence ID" value="NZ_BAOS01000005.1"/>
</dbReference>
<dbReference type="GO" id="GO:0005829">
    <property type="term" value="C:cytosol"/>
    <property type="evidence" value="ECO:0007669"/>
    <property type="project" value="TreeGrafter"/>
</dbReference>
<evidence type="ECO:0000313" key="9">
    <source>
        <dbReference type="EMBL" id="GAX60046.1"/>
    </source>
</evidence>
<comment type="function">
    <text evidence="1">Needed for flagellar regrowth and assembly.</text>
</comment>
<dbReference type="AlphaFoldDB" id="A0A286TVW3"/>
<organism evidence="9 10">
    <name type="scientific">Candidatus Scalindua japonica</name>
    <dbReference type="NCBI Taxonomy" id="1284222"/>
    <lineage>
        <taxon>Bacteria</taxon>
        <taxon>Pseudomonadati</taxon>
        <taxon>Planctomycetota</taxon>
        <taxon>Candidatus Brocadiia</taxon>
        <taxon>Candidatus Brocadiales</taxon>
        <taxon>Candidatus Scalinduaceae</taxon>
        <taxon>Candidatus Scalindua</taxon>
    </lineage>
</organism>
<gene>
    <name evidence="9" type="ORF">SCALIN_C05_0131</name>
</gene>
<feature type="domain" description="Flagellar assembly protein FliH/Type III secretion system HrpE" evidence="8">
    <location>
        <begin position="2"/>
        <end position="61"/>
    </location>
</feature>
<name>A0A286TVW3_9BACT</name>
<proteinExistence type="inferred from homology"/>
<keyword evidence="4" id="KW-0813">Transport</keyword>
<accession>A0A286TVW3</accession>
<dbReference type="Pfam" id="PF02108">
    <property type="entry name" value="FliH"/>
    <property type="match status" value="1"/>
</dbReference>
<comment type="similarity">
    <text evidence="2">Belongs to the FliH family.</text>
</comment>
<evidence type="ECO:0000256" key="6">
    <source>
        <dbReference type="ARBA" id="ARBA00022927"/>
    </source>
</evidence>
<protein>
    <recommendedName>
        <fullName evidence="3">Flagellar assembly protein FliH</fullName>
    </recommendedName>
</protein>
<dbReference type="InterPro" id="IPR051472">
    <property type="entry name" value="T3SS_Stator/FliH"/>
</dbReference>
<evidence type="ECO:0000256" key="3">
    <source>
        <dbReference type="ARBA" id="ARBA00016507"/>
    </source>
</evidence>
<evidence type="ECO:0000256" key="1">
    <source>
        <dbReference type="ARBA" id="ARBA00003041"/>
    </source>
</evidence>
<dbReference type="GO" id="GO:0015031">
    <property type="term" value="P:protein transport"/>
    <property type="evidence" value="ECO:0007669"/>
    <property type="project" value="UniProtKB-KW"/>
</dbReference>
<keyword evidence="9" id="KW-0282">Flagellum</keyword>
<evidence type="ECO:0000313" key="10">
    <source>
        <dbReference type="Proteomes" id="UP000218542"/>
    </source>
</evidence>
<keyword evidence="9" id="KW-0966">Cell projection</keyword>